<reference evidence="4" key="1">
    <citation type="submission" date="2021-01" db="EMBL/GenBank/DDBJ databases">
        <authorList>
            <person name="Kaushik A."/>
        </authorList>
    </citation>
    <scope>NUCLEOTIDE SEQUENCE</scope>
    <source>
        <strain evidence="4">AG2-2IIIB</strain>
    </source>
</reference>
<dbReference type="Proteomes" id="UP000663843">
    <property type="component" value="Unassembled WGS sequence"/>
</dbReference>
<proteinExistence type="predicted"/>
<dbReference type="Pfam" id="PF10342">
    <property type="entry name" value="Kre9_KNH"/>
    <property type="match status" value="1"/>
</dbReference>
<sequence length="224" mass="23537">MLPVLFIFLISMAHIRAFTITEPDSNGWPRNFGLMTVRWNTSPSDPPSFTMLLRDASQSSVVNPLAIAANVPSASGSYELDLPTVPVSPTYQILFVNPINLSQVFTTSPIFPISSSPNATSSETITMSTLTTTFTLFPSSSTMPFTTLSTVPSTISSTTSSTITTTLALTSTTSILGTTGTVTVTVTNPDASFVPINAAGQSKDVGNWIGLSGVAAVVLFWGGL</sequence>
<protein>
    <recommendedName>
        <fullName evidence="3">Yeast cell wall synthesis Kre9/Knh1-like N-terminal domain-containing protein</fullName>
    </recommendedName>
</protein>
<evidence type="ECO:0000256" key="2">
    <source>
        <dbReference type="SAM" id="SignalP"/>
    </source>
</evidence>
<feature type="signal peptide" evidence="2">
    <location>
        <begin position="1"/>
        <end position="17"/>
    </location>
</feature>
<gene>
    <name evidence="4" type="ORF">RDB_LOCUS79239</name>
</gene>
<evidence type="ECO:0000313" key="5">
    <source>
        <dbReference type="Proteomes" id="UP000663843"/>
    </source>
</evidence>
<evidence type="ECO:0000313" key="4">
    <source>
        <dbReference type="EMBL" id="CAE6444616.1"/>
    </source>
</evidence>
<name>A0A8H3GD75_9AGAM</name>
<keyword evidence="1 2" id="KW-0732">Signal</keyword>
<accession>A0A8H3GD75</accession>
<evidence type="ECO:0000256" key="1">
    <source>
        <dbReference type="ARBA" id="ARBA00022729"/>
    </source>
</evidence>
<dbReference type="InterPro" id="IPR018466">
    <property type="entry name" value="Kre9/Knh1-like_N"/>
</dbReference>
<feature type="domain" description="Yeast cell wall synthesis Kre9/Knh1-like N-terminal" evidence="3">
    <location>
        <begin position="35"/>
        <end position="112"/>
    </location>
</feature>
<evidence type="ECO:0000259" key="3">
    <source>
        <dbReference type="Pfam" id="PF10342"/>
    </source>
</evidence>
<feature type="chain" id="PRO_5034905656" description="Yeast cell wall synthesis Kre9/Knh1-like N-terminal domain-containing protein" evidence="2">
    <location>
        <begin position="18"/>
        <end position="224"/>
    </location>
</feature>
<comment type="caution">
    <text evidence="4">The sequence shown here is derived from an EMBL/GenBank/DDBJ whole genome shotgun (WGS) entry which is preliminary data.</text>
</comment>
<dbReference type="AlphaFoldDB" id="A0A8H3GD75"/>
<organism evidence="4 5">
    <name type="scientific">Rhizoctonia solani</name>
    <dbReference type="NCBI Taxonomy" id="456999"/>
    <lineage>
        <taxon>Eukaryota</taxon>
        <taxon>Fungi</taxon>
        <taxon>Dikarya</taxon>
        <taxon>Basidiomycota</taxon>
        <taxon>Agaricomycotina</taxon>
        <taxon>Agaricomycetes</taxon>
        <taxon>Cantharellales</taxon>
        <taxon>Ceratobasidiaceae</taxon>
        <taxon>Rhizoctonia</taxon>
    </lineage>
</organism>
<dbReference type="EMBL" id="CAJMWT010002486">
    <property type="protein sequence ID" value="CAE6444616.1"/>
    <property type="molecule type" value="Genomic_DNA"/>
</dbReference>